<dbReference type="Proteomes" id="UP001461163">
    <property type="component" value="Unassembled WGS sequence"/>
</dbReference>
<feature type="domain" description="FecR N-terminal" evidence="3">
    <location>
        <begin position="50"/>
        <end position="91"/>
    </location>
</feature>
<feature type="compositionally biased region" description="Low complexity" evidence="1">
    <location>
        <begin position="7"/>
        <end position="18"/>
    </location>
</feature>
<name>A0ABU9SYX7_9ALTE</name>
<evidence type="ECO:0000259" key="2">
    <source>
        <dbReference type="Pfam" id="PF04773"/>
    </source>
</evidence>
<reference evidence="4 5" key="1">
    <citation type="submission" date="2024-03" db="EMBL/GenBank/DDBJ databases">
        <title>Community enrichment and isolation of bacterial strains for fucoidan degradation.</title>
        <authorList>
            <person name="Sichert A."/>
        </authorList>
    </citation>
    <scope>NUCLEOTIDE SEQUENCE [LARGE SCALE GENOMIC DNA]</scope>
    <source>
        <strain evidence="4 5">AS12</strain>
    </source>
</reference>
<dbReference type="PIRSF" id="PIRSF018266">
    <property type="entry name" value="FecR"/>
    <property type="match status" value="1"/>
</dbReference>
<evidence type="ECO:0000259" key="3">
    <source>
        <dbReference type="Pfam" id="PF16220"/>
    </source>
</evidence>
<organism evidence="4 5">
    <name type="scientific">Paraglaciecola mesophila</name>
    <dbReference type="NCBI Taxonomy" id="197222"/>
    <lineage>
        <taxon>Bacteria</taxon>
        <taxon>Pseudomonadati</taxon>
        <taxon>Pseudomonadota</taxon>
        <taxon>Gammaproteobacteria</taxon>
        <taxon>Alteromonadales</taxon>
        <taxon>Alteromonadaceae</taxon>
        <taxon>Paraglaciecola</taxon>
    </lineage>
</organism>
<proteinExistence type="predicted"/>
<dbReference type="Pfam" id="PF04773">
    <property type="entry name" value="FecR"/>
    <property type="match status" value="1"/>
</dbReference>
<keyword evidence="5" id="KW-1185">Reference proteome</keyword>
<evidence type="ECO:0000313" key="5">
    <source>
        <dbReference type="Proteomes" id="UP001461163"/>
    </source>
</evidence>
<dbReference type="Gene3D" id="2.60.120.1440">
    <property type="match status" value="1"/>
</dbReference>
<dbReference type="PANTHER" id="PTHR30273">
    <property type="entry name" value="PERIPLASMIC SIGNAL SENSOR AND SIGMA FACTOR ACTIVATOR FECR-RELATED"/>
    <property type="match status" value="1"/>
</dbReference>
<feature type="domain" description="FecR protein" evidence="2">
    <location>
        <begin position="166"/>
        <end position="255"/>
    </location>
</feature>
<dbReference type="InterPro" id="IPR012373">
    <property type="entry name" value="Ferrdict_sens_TM"/>
</dbReference>
<comment type="caution">
    <text evidence="4">The sequence shown here is derived from an EMBL/GenBank/DDBJ whole genome shotgun (WGS) entry which is preliminary data.</text>
</comment>
<protein>
    <submittedName>
        <fullName evidence="4">FecR domain-containing protein</fullName>
    </submittedName>
</protein>
<feature type="region of interest" description="Disordered" evidence="1">
    <location>
        <begin position="1"/>
        <end position="25"/>
    </location>
</feature>
<evidence type="ECO:0000313" key="4">
    <source>
        <dbReference type="EMBL" id="MEM5499072.1"/>
    </source>
</evidence>
<sequence length="377" mass="42262">MIHTKRNSSGNGLNNSNRSRVEDNNDRCTNHEICENSEYQKASISSSPQDRAREWLTYLYSGHTTATKRDEFVVWLNSSDENKQAFTRSQKVWQTIGMTDSAVGWMQQHAAQQPATVPKAKPTRVLAKSLMALSAMAASVALLVFNGVFNTTTHLTLPQPQTAFTSPVGQNRHITLSDGSDITLAGNSSILVAITDNERRITLRKGSAYFDVSHDPSRVFSVTAQQTQVRVRGTAFEVKYSPNNSLKISVQRGLVDVADLPETAEQREQVLQLRPNEQLHTDIQGRFISPITVFQPETEFAWLRKRLIYDNVPLKNVIMDINRYVKKPVIILDNSINELPITASFTFEQIEPMLDGLASAYPITLTHEATRSVLTEE</sequence>
<dbReference type="InterPro" id="IPR006860">
    <property type="entry name" value="FecR"/>
</dbReference>
<evidence type="ECO:0000256" key="1">
    <source>
        <dbReference type="SAM" id="MobiDB-lite"/>
    </source>
</evidence>
<dbReference type="EMBL" id="JBBMQS010000011">
    <property type="protein sequence ID" value="MEM5499072.1"/>
    <property type="molecule type" value="Genomic_DNA"/>
</dbReference>
<dbReference type="Pfam" id="PF16220">
    <property type="entry name" value="DUF4880"/>
    <property type="match status" value="1"/>
</dbReference>
<accession>A0ABU9SYX7</accession>
<dbReference type="InterPro" id="IPR032623">
    <property type="entry name" value="FecR_N"/>
</dbReference>
<dbReference type="PANTHER" id="PTHR30273:SF2">
    <property type="entry name" value="PROTEIN FECR"/>
    <property type="match status" value="1"/>
</dbReference>
<dbReference type="Gene3D" id="3.55.50.30">
    <property type="match status" value="1"/>
</dbReference>
<dbReference type="RefSeq" id="WP_342882358.1">
    <property type="nucleotide sequence ID" value="NZ_JBBMQS010000011.1"/>
</dbReference>
<gene>
    <name evidence="4" type="ORF">WNY77_16800</name>
</gene>